<dbReference type="Proteomes" id="UP000814033">
    <property type="component" value="Unassembled WGS sequence"/>
</dbReference>
<protein>
    <submittedName>
        <fullName evidence="1">Uncharacterized protein</fullName>
    </submittedName>
</protein>
<accession>A0ACB8RC82</accession>
<evidence type="ECO:0000313" key="2">
    <source>
        <dbReference type="Proteomes" id="UP000814033"/>
    </source>
</evidence>
<reference evidence="1" key="1">
    <citation type="submission" date="2021-02" db="EMBL/GenBank/DDBJ databases">
        <authorList>
            <consortium name="DOE Joint Genome Institute"/>
            <person name="Ahrendt S."/>
            <person name="Looney B.P."/>
            <person name="Miyauchi S."/>
            <person name="Morin E."/>
            <person name="Drula E."/>
            <person name="Courty P.E."/>
            <person name="Chicoki N."/>
            <person name="Fauchery L."/>
            <person name="Kohler A."/>
            <person name="Kuo A."/>
            <person name="Labutti K."/>
            <person name="Pangilinan J."/>
            <person name="Lipzen A."/>
            <person name="Riley R."/>
            <person name="Andreopoulos W."/>
            <person name="He G."/>
            <person name="Johnson J."/>
            <person name="Barry K.W."/>
            <person name="Grigoriev I.V."/>
            <person name="Nagy L."/>
            <person name="Hibbett D."/>
            <person name="Henrissat B."/>
            <person name="Matheny P.B."/>
            <person name="Labbe J."/>
            <person name="Martin F."/>
        </authorList>
    </citation>
    <scope>NUCLEOTIDE SEQUENCE</scope>
    <source>
        <strain evidence="1">FP105234-sp</strain>
    </source>
</reference>
<comment type="caution">
    <text evidence="1">The sequence shown here is derived from an EMBL/GenBank/DDBJ whole genome shotgun (WGS) entry which is preliminary data.</text>
</comment>
<evidence type="ECO:0000313" key="1">
    <source>
        <dbReference type="EMBL" id="KAI0041570.1"/>
    </source>
</evidence>
<keyword evidence="2" id="KW-1185">Reference proteome</keyword>
<organism evidence="1 2">
    <name type="scientific">Auriscalpium vulgare</name>
    <dbReference type="NCBI Taxonomy" id="40419"/>
    <lineage>
        <taxon>Eukaryota</taxon>
        <taxon>Fungi</taxon>
        <taxon>Dikarya</taxon>
        <taxon>Basidiomycota</taxon>
        <taxon>Agaricomycotina</taxon>
        <taxon>Agaricomycetes</taxon>
        <taxon>Russulales</taxon>
        <taxon>Auriscalpiaceae</taxon>
        <taxon>Auriscalpium</taxon>
    </lineage>
</organism>
<name>A0ACB8RC82_9AGAM</name>
<sequence>MVRPARARKSPRRCHIIRPRAGVERKENAARERKNQARGGGGRLDRRIMGAPWTSATFERTCTIRV</sequence>
<proteinExistence type="predicted"/>
<dbReference type="EMBL" id="MU276115">
    <property type="protein sequence ID" value="KAI0041570.1"/>
    <property type="molecule type" value="Genomic_DNA"/>
</dbReference>
<gene>
    <name evidence="1" type="ORF">FA95DRAFT_1565265</name>
</gene>
<reference evidence="1" key="2">
    <citation type="journal article" date="2022" name="New Phytol.">
        <title>Evolutionary transition to the ectomycorrhizal habit in the genomes of a hyperdiverse lineage of mushroom-forming fungi.</title>
        <authorList>
            <person name="Looney B."/>
            <person name="Miyauchi S."/>
            <person name="Morin E."/>
            <person name="Drula E."/>
            <person name="Courty P.E."/>
            <person name="Kohler A."/>
            <person name="Kuo A."/>
            <person name="LaButti K."/>
            <person name="Pangilinan J."/>
            <person name="Lipzen A."/>
            <person name="Riley R."/>
            <person name="Andreopoulos W."/>
            <person name="He G."/>
            <person name="Johnson J."/>
            <person name="Nolan M."/>
            <person name="Tritt A."/>
            <person name="Barry K.W."/>
            <person name="Grigoriev I.V."/>
            <person name="Nagy L.G."/>
            <person name="Hibbett D."/>
            <person name="Henrissat B."/>
            <person name="Matheny P.B."/>
            <person name="Labbe J."/>
            <person name="Martin F.M."/>
        </authorList>
    </citation>
    <scope>NUCLEOTIDE SEQUENCE</scope>
    <source>
        <strain evidence="1">FP105234-sp</strain>
    </source>
</reference>